<reference evidence="5" key="2">
    <citation type="submission" date="2025-04" db="UniProtKB">
        <authorList>
            <consortium name="RefSeq"/>
        </authorList>
    </citation>
    <scope>IDENTIFICATION</scope>
    <source>
        <tissue evidence="5">Leukocyte</tissue>
    </source>
</reference>
<gene>
    <name evidence="3 5" type="primary">LOC109674620</name>
</gene>
<dbReference type="OrthoDB" id="5976774at2759"/>
<evidence type="ECO:0000313" key="4">
    <source>
        <dbReference type="Proteomes" id="UP001732720"/>
    </source>
</evidence>
<protein>
    <submittedName>
        <fullName evidence="5">Protein C19orf12 homolog isoform X2</fullName>
    </submittedName>
</protein>
<keyword evidence="2" id="KW-1133">Transmembrane helix</keyword>
<dbReference type="RefSeq" id="XP_020007144.1">
    <property type="nucleotide sequence ID" value="XM_020151555.1"/>
</dbReference>
<sequence length="141" mass="15033">MPVKVQDVMKLLCSISEKRKMKAAVKHTLMGVLVTGAATFVGGLAFGPPGLAAGGAVGGLLGAWMARGQFKPVPQILMELPPAEQQKLFNEVAAIVRNLDWMDAVKLTTLVMGSQALQQQLVAMLVNFIINGLGAEIRYDD</sequence>
<organism evidence="5">
    <name type="scientific">Castor canadensis</name>
    <name type="common">American beaver</name>
    <dbReference type="NCBI Taxonomy" id="51338"/>
    <lineage>
        <taxon>Eukaryota</taxon>
        <taxon>Metazoa</taxon>
        <taxon>Chordata</taxon>
        <taxon>Craniata</taxon>
        <taxon>Vertebrata</taxon>
        <taxon>Euteleostomi</taxon>
        <taxon>Mammalia</taxon>
        <taxon>Eutheria</taxon>
        <taxon>Euarchontoglires</taxon>
        <taxon>Glires</taxon>
        <taxon>Rodentia</taxon>
        <taxon>Castorimorpha</taxon>
        <taxon>Castoridae</taxon>
        <taxon>Castor</taxon>
    </lineage>
</organism>
<proteinExistence type="inferred from homology"/>
<keyword evidence="4" id="KW-1185">Reference proteome</keyword>
<accession>A0A8B7THP8</accession>
<dbReference type="Pfam" id="PF20721">
    <property type="entry name" value="C19orf12"/>
    <property type="match status" value="1"/>
</dbReference>
<evidence type="ECO:0000256" key="1">
    <source>
        <dbReference type="ARBA" id="ARBA00029457"/>
    </source>
</evidence>
<dbReference type="Ensembl" id="ENSCCNT00000012649.1">
    <property type="protein sequence ID" value="ENSCCNP00000009607.1"/>
    <property type="gene ID" value="ENSCCNG00000010124.1"/>
</dbReference>
<reference evidence="3" key="1">
    <citation type="submission" date="2023-09" db="UniProtKB">
        <authorList>
            <consortium name="Ensembl"/>
        </authorList>
    </citation>
    <scope>IDENTIFICATION</scope>
</reference>
<keyword evidence="2" id="KW-0472">Membrane</keyword>
<name>A0A8B7THP8_CASCN</name>
<feature type="transmembrane region" description="Helical" evidence="2">
    <location>
        <begin position="28"/>
        <end position="46"/>
    </location>
</feature>
<evidence type="ECO:0000313" key="5">
    <source>
        <dbReference type="RefSeq" id="XP_020007144.1"/>
    </source>
</evidence>
<keyword evidence="2" id="KW-0812">Transmembrane</keyword>
<evidence type="ECO:0000256" key="2">
    <source>
        <dbReference type="SAM" id="Phobius"/>
    </source>
</evidence>
<comment type="similarity">
    <text evidence="1">Belongs to the C19orf12 family.</text>
</comment>
<dbReference type="AlphaFoldDB" id="A0A8B7THP8"/>
<dbReference type="GeneID" id="109674620"/>
<dbReference type="PANTHER" id="PTHR31493">
    <property type="entry name" value="NAZO FAMILY MEMBER"/>
    <property type="match status" value="1"/>
</dbReference>
<evidence type="ECO:0000313" key="3">
    <source>
        <dbReference type="Ensembl" id="ENSCCNP00000009607.1"/>
    </source>
</evidence>
<dbReference type="Proteomes" id="UP001732720">
    <property type="component" value="Chromosome 16"/>
</dbReference>
<dbReference type="InterPro" id="IPR033369">
    <property type="entry name" value="C19orf12"/>
</dbReference>
<dbReference type="PANTHER" id="PTHR31493:SF1">
    <property type="entry name" value="PROTEIN C19ORF12"/>
    <property type="match status" value="1"/>
</dbReference>